<feature type="compositionally biased region" description="Basic residues" evidence="8">
    <location>
        <begin position="785"/>
        <end position="794"/>
    </location>
</feature>
<feature type="compositionally biased region" description="Basic residues" evidence="8">
    <location>
        <begin position="894"/>
        <end position="909"/>
    </location>
</feature>
<feature type="region of interest" description="Disordered" evidence="8">
    <location>
        <begin position="606"/>
        <end position="851"/>
    </location>
</feature>
<dbReference type="SMART" id="SM01312">
    <property type="entry name" value="RTC4"/>
    <property type="match status" value="1"/>
</dbReference>
<feature type="compositionally biased region" description="Basic and acidic residues" evidence="8">
    <location>
        <begin position="795"/>
        <end position="808"/>
    </location>
</feature>
<dbReference type="InterPro" id="IPR039024">
    <property type="entry name" value="RTC4"/>
</dbReference>
<evidence type="ECO:0000259" key="9">
    <source>
        <dbReference type="SMART" id="SM01312"/>
    </source>
</evidence>
<gene>
    <name evidence="10" type="ORF">RHOBADRAFT_54311</name>
</gene>
<feature type="compositionally biased region" description="Basic and acidic residues" evidence="8">
    <location>
        <begin position="881"/>
        <end position="893"/>
    </location>
</feature>
<feature type="compositionally biased region" description="Basic and acidic residues" evidence="8">
    <location>
        <begin position="655"/>
        <end position="669"/>
    </location>
</feature>
<name>A0A194S1W0_RHOGW</name>
<keyword evidence="11" id="KW-1185">Reference proteome</keyword>
<evidence type="ECO:0000256" key="1">
    <source>
        <dbReference type="ARBA" id="ARBA00002738"/>
    </source>
</evidence>
<organism evidence="10 11">
    <name type="scientific">Rhodotorula graminis (strain WP1)</name>
    <dbReference type="NCBI Taxonomy" id="578459"/>
    <lineage>
        <taxon>Eukaryota</taxon>
        <taxon>Fungi</taxon>
        <taxon>Dikarya</taxon>
        <taxon>Basidiomycota</taxon>
        <taxon>Pucciniomycotina</taxon>
        <taxon>Microbotryomycetes</taxon>
        <taxon>Sporidiobolales</taxon>
        <taxon>Sporidiobolaceae</taxon>
        <taxon>Rhodotorula</taxon>
    </lineage>
</organism>
<dbReference type="Proteomes" id="UP000053890">
    <property type="component" value="Unassembled WGS sequence"/>
</dbReference>
<feature type="region of interest" description="Disordered" evidence="8">
    <location>
        <begin position="196"/>
        <end position="371"/>
    </location>
</feature>
<evidence type="ECO:0000256" key="2">
    <source>
        <dbReference type="ARBA" id="ARBA00004123"/>
    </source>
</evidence>
<dbReference type="AlphaFoldDB" id="A0A194S1W0"/>
<evidence type="ECO:0000256" key="7">
    <source>
        <dbReference type="ARBA" id="ARBA00023242"/>
    </source>
</evidence>
<feature type="compositionally biased region" description="Low complexity" evidence="8">
    <location>
        <begin position="104"/>
        <end position="119"/>
    </location>
</feature>
<keyword evidence="6" id="KW-0963">Cytoplasm</keyword>
<comment type="function">
    <text evidence="1">May be involved in a process influencing telomere capping.</text>
</comment>
<dbReference type="PANTHER" id="PTHR41391">
    <property type="entry name" value="RESTRICTION OF TELOMERE CAPPING PROTEIN 4"/>
    <property type="match status" value="1"/>
</dbReference>
<evidence type="ECO:0000256" key="5">
    <source>
        <dbReference type="ARBA" id="ARBA00015162"/>
    </source>
</evidence>
<evidence type="ECO:0000256" key="3">
    <source>
        <dbReference type="ARBA" id="ARBA00004496"/>
    </source>
</evidence>
<feature type="compositionally biased region" description="Basic residues" evidence="8">
    <location>
        <begin position="809"/>
        <end position="818"/>
    </location>
</feature>
<feature type="compositionally biased region" description="Basic and acidic residues" evidence="8">
    <location>
        <begin position="588"/>
        <end position="601"/>
    </location>
</feature>
<evidence type="ECO:0000256" key="6">
    <source>
        <dbReference type="ARBA" id="ARBA00022490"/>
    </source>
</evidence>
<feature type="domain" description="Restriction of telomere capping protein 4 C-terminal" evidence="9">
    <location>
        <begin position="504"/>
        <end position="616"/>
    </location>
</feature>
<feature type="compositionally biased region" description="Gly residues" evidence="8">
    <location>
        <begin position="66"/>
        <end position="77"/>
    </location>
</feature>
<proteinExistence type="inferred from homology"/>
<feature type="compositionally biased region" description="Basic and acidic residues" evidence="8">
    <location>
        <begin position="606"/>
        <end position="626"/>
    </location>
</feature>
<sequence length="924" mass="100775">MSGPSAAFKAPRLSAPPKAAQIYKDRSSVLSPAPAADWRSSPQQYASAPSSSFYDTQHSSSQAGAGRRGPYGAGGNGFNAPPRRSHEGADALLDSYGISLDHGPSLSSSSSTMQPPRSSHAPAQQSSRPAPHAPAQATSAYPWEEPVEAPPRVETARGAEMRRKREHEAAEADAEALQHRFDAAERLERVRRAGIAAARRAGATSSADPVQERPKTSVDRLFDKQKAATKPAAKDKGVEAVERAKERRSRDKDQVKGKKRVVALESDIEDSADDRSPRRKPHSAPAASRKLAGLRGHFDSAAPPVLSQSPSPEVVAEVLPTLEDMLKEEHAAERKRRKGKGRATSERDDERDSERVEKGRERSSRDEAFHYDALLDEDDDDLPDSSTLCPFCDTPLPDSPSPQLLATRAALLRHPHDRRPTLRNKDAVRFPEGEHVVRTAAFCKMHVDERTIVPEGRARGYPTSIKWDELPRRIDRELGAHLSDVIIGQVSSPFLARARDAWDAGEWKSVLSEYGSFDVEEPGYYGPRGLELIKQTLTALFVDESPLITPRRTAPLTVDFYLRRVLVPECAVELIRLDLASSTAPPSTRRDSETLRAQAERVRAESRAYGRAVFPHENEAEERREAAAAPALSQAVVPVKADGAGGAQGRSSAKRGRDERERERDEASPAKKKKKRKRVSSSSEDSDGIEVVERAPARVPKAVVAVADRAPATGRAFRVPKAQGQARSTAASAASSSASSSSSATPRAAALPSVTSARKSMVVRDDSDSDDELLIVSPQPPAPSPRKKDKKKKKVDKEHKDRDRDRERERKKHKKARRSSPASSPALGLFPPSSSLPPSSLAHDTRPTEDEAKLARLAAALDPSVDDDLAEVPFNAGSFARDNRKREAREKKERRDKKKRERLRKKGKGARGGGSSSSSSSDEA</sequence>
<dbReference type="InterPro" id="IPR028094">
    <property type="entry name" value="RTC4_C"/>
</dbReference>
<feature type="compositionally biased region" description="Low complexity" evidence="8">
    <location>
        <begin position="40"/>
        <end position="54"/>
    </location>
</feature>
<feature type="compositionally biased region" description="Basic and acidic residues" evidence="8">
    <location>
        <begin position="154"/>
        <end position="177"/>
    </location>
</feature>
<feature type="region of interest" description="Disordered" evidence="8">
    <location>
        <begin position="582"/>
        <end position="601"/>
    </location>
</feature>
<feature type="compositionally biased region" description="Basic and acidic residues" evidence="8">
    <location>
        <begin position="343"/>
        <end position="370"/>
    </location>
</feature>
<feature type="region of interest" description="Disordered" evidence="8">
    <location>
        <begin position="865"/>
        <end position="924"/>
    </location>
</feature>
<feature type="compositionally biased region" description="Basic residues" evidence="8">
    <location>
        <begin position="670"/>
        <end position="679"/>
    </location>
</feature>
<feature type="compositionally biased region" description="Low complexity" evidence="8">
    <location>
        <begin position="819"/>
        <end position="842"/>
    </location>
</feature>
<dbReference type="PANTHER" id="PTHR41391:SF1">
    <property type="entry name" value="RESTRICTION OF TELOMERE CAPPING PROTEIN 4"/>
    <property type="match status" value="1"/>
</dbReference>
<dbReference type="Pfam" id="PF14474">
    <property type="entry name" value="RTC4"/>
    <property type="match status" value="1"/>
</dbReference>
<evidence type="ECO:0000313" key="10">
    <source>
        <dbReference type="EMBL" id="KPV74499.1"/>
    </source>
</evidence>
<feature type="compositionally biased region" description="Basic and acidic residues" evidence="8">
    <location>
        <begin position="210"/>
        <end position="256"/>
    </location>
</feature>
<dbReference type="OrthoDB" id="2506625at2759"/>
<dbReference type="GeneID" id="28977693"/>
<accession>A0A194S1W0</accession>
<dbReference type="EMBL" id="KQ474080">
    <property type="protein sequence ID" value="KPV74499.1"/>
    <property type="molecule type" value="Genomic_DNA"/>
</dbReference>
<dbReference type="RefSeq" id="XP_018270548.1">
    <property type="nucleotide sequence ID" value="XM_018417245.1"/>
</dbReference>
<keyword evidence="7" id="KW-0539">Nucleus</keyword>
<feature type="compositionally biased region" description="Low complexity" evidence="8">
    <location>
        <begin position="697"/>
        <end position="712"/>
    </location>
</feature>
<feature type="region of interest" description="Disordered" evidence="8">
    <location>
        <begin position="1"/>
        <end position="177"/>
    </location>
</feature>
<comment type="similarity">
    <text evidence="4">Belongs to the RTC4 family.</text>
</comment>
<dbReference type="OMA" id="TMANNGF"/>
<dbReference type="GO" id="GO:0005737">
    <property type="term" value="C:cytoplasm"/>
    <property type="evidence" value="ECO:0007669"/>
    <property type="project" value="UniProtKB-SubCell"/>
</dbReference>
<protein>
    <recommendedName>
        <fullName evidence="5">Restriction of telomere capping protein 4</fullName>
    </recommendedName>
</protein>
<evidence type="ECO:0000256" key="4">
    <source>
        <dbReference type="ARBA" id="ARBA00009461"/>
    </source>
</evidence>
<evidence type="ECO:0000256" key="8">
    <source>
        <dbReference type="SAM" id="MobiDB-lite"/>
    </source>
</evidence>
<evidence type="ECO:0000313" key="11">
    <source>
        <dbReference type="Proteomes" id="UP000053890"/>
    </source>
</evidence>
<comment type="subcellular location">
    <subcellularLocation>
        <location evidence="3">Cytoplasm</location>
    </subcellularLocation>
    <subcellularLocation>
        <location evidence="2">Nucleus</location>
    </subcellularLocation>
</comment>
<feature type="compositionally biased region" description="Low complexity" evidence="8">
    <location>
        <begin position="726"/>
        <end position="750"/>
    </location>
</feature>
<dbReference type="GO" id="GO:0005634">
    <property type="term" value="C:nucleus"/>
    <property type="evidence" value="ECO:0007669"/>
    <property type="project" value="UniProtKB-SubCell"/>
</dbReference>
<reference evidence="10 11" key="1">
    <citation type="journal article" date="2015" name="Front. Microbiol.">
        <title>Genome sequence of the plant growth promoting endophytic yeast Rhodotorula graminis WP1.</title>
        <authorList>
            <person name="Firrincieli A."/>
            <person name="Otillar R."/>
            <person name="Salamov A."/>
            <person name="Schmutz J."/>
            <person name="Khan Z."/>
            <person name="Redman R.S."/>
            <person name="Fleck N.D."/>
            <person name="Lindquist E."/>
            <person name="Grigoriev I.V."/>
            <person name="Doty S.L."/>
        </authorList>
    </citation>
    <scope>NUCLEOTIDE SEQUENCE [LARGE SCALE GENOMIC DNA]</scope>
    <source>
        <strain evidence="10 11">WP1</strain>
    </source>
</reference>